<organism evidence="2 3">
    <name type="scientific">Hymenobacter properus</name>
    <dbReference type="NCBI Taxonomy" id="2791026"/>
    <lineage>
        <taxon>Bacteria</taxon>
        <taxon>Pseudomonadati</taxon>
        <taxon>Bacteroidota</taxon>
        <taxon>Cytophagia</taxon>
        <taxon>Cytophagales</taxon>
        <taxon>Hymenobacteraceae</taxon>
        <taxon>Hymenobacter</taxon>
    </lineage>
</organism>
<comment type="caution">
    <text evidence="2">The sequence shown here is derived from an EMBL/GenBank/DDBJ whole genome shotgun (WGS) entry which is preliminary data.</text>
</comment>
<accession>A0A931FJ35</accession>
<sequence length="184" mass="18397">MSKILTPLLFGALLALAGQPLSASAQCRDPWIAKAYQQVARRNPVGQGEICECNIKLYNNGSWGNYNELVGYVQQFLNSGTRVGYAPLSNGNFAMAILSGNQVSAVSVLNAGGNVVAAGGGNVVAAGGGNVVAAGGGNLVAAGGGNITGLSNSTPGFAFGMSRGLLAAGEQRKPTSGNGAIVIK</sequence>
<feature type="chain" id="PRO_5037058323" evidence="1">
    <location>
        <begin position="26"/>
        <end position="184"/>
    </location>
</feature>
<keyword evidence="1" id="KW-0732">Signal</keyword>
<evidence type="ECO:0000313" key="3">
    <source>
        <dbReference type="Proteomes" id="UP000645610"/>
    </source>
</evidence>
<evidence type="ECO:0000256" key="1">
    <source>
        <dbReference type="SAM" id="SignalP"/>
    </source>
</evidence>
<proteinExistence type="predicted"/>
<dbReference type="EMBL" id="JADQDP010000002">
    <property type="protein sequence ID" value="MBF9141448.1"/>
    <property type="molecule type" value="Genomic_DNA"/>
</dbReference>
<protein>
    <submittedName>
        <fullName evidence="2">Uncharacterized protein</fullName>
    </submittedName>
</protein>
<gene>
    <name evidence="2" type="ORF">I2I01_07365</name>
</gene>
<feature type="signal peptide" evidence="1">
    <location>
        <begin position="1"/>
        <end position="25"/>
    </location>
</feature>
<dbReference type="AlphaFoldDB" id="A0A931FJ35"/>
<name>A0A931FJ35_9BACT</name>
<evidence type="ECO:0000313" key="2">
    <source>
        <dbReference type="EMBL" id="MBF9141448.1"/>
    </source>
</evidence>
<keyword evidence="3" id="KW-1185">Reference proteome</keyword>
<dbReference type="RefSeq" id="WP_196285811.1">
    <property type="nucleotide sequence ID" value="NZ_JADQDP010000002.1"/>
</dbReference>
<dbReference type="Proteomes" id="UP000645610">
    <property type="component" value="Unassembled WGS sequence"/>
</dbReference>
<reference evidence="2 3" key="1">
    <citation type="submission" date="2020-11" db="EMBL/GenBank/DDBJ databases">
        <authorList>
            <person name="Kim M.K."/>
        </authorList>
    </citation>
    <scope>NUCLEOTIDE SEQUENCE [LARGE SCALE GENOMIC DNA]</scope>
    <source>
        <strain evidence="2 3">BT439</strain>
    </source>
</reference>